<accession>A0AAV5QF57</accession>
<evidence type="ECO:0000313" key="9">
    <source>
        <dbReference type="Proteomes" id="UP001360560"/>
    </source>
</evidence>
<evidence type="ECO:0000256" key="2">
    <source>
        <dbReference type="ARBA" id="ARBA00022598"/>
    </source>
</evidence>
<evidence type="ECO:0000256" key="5">
    <source>
        <dbReference type="ARBA" id="ARBA00022840"/>
    </source>
</evidence>
<evidence type="ECO:0000256" key="4">
    <source>
        <dbReference type="ARBA" id="ARBA00022741"/>
    </source>
</evidence>
<dbReference type="SUPFAM" id="SSF52402">
    <property type="entry name" value="Adenine nucleotide alpha hydrolases-like"/>
    <property type="match status" value="1"/>
</dbReference>
<reference evidence="8 9" key="1">
    <citation type="journal article" date="2023" name="Elife">
        <title>Identification of key yeast species and microbe-microbe interactions impacting larval growth of Drosophila in the wild.</title>
        <authorList>
            <person name="Mure A."/>
            <person name="Sugiura Y."/>
            <person name="Maeda R."/>
            <person name="Honda K."/>
            <person name="Sakurai N."/>
            <person name="Takahashi Y."/>
            <person name="Watada M."/>
            <person name="Katoh T."/>
            <person name="Gotoh A."/>
            <person name="Gotoh Y."/>
            <person name="Taniguchi I."/>
            <person name="Nakamura K."/>
            <person name="Hayashi T."/>
            <person name="Katayama T."/>
            <person name="Uemura T."/>
            <person name="Hattori Y."/>
        </authorList>
    </citation>
    <scope>NUCLEOTIDE SEQUENCE [LARGE SCALE GENOMIC DNA]</scope>
    <source>
        <strain evidence="8 9">SC-9</strain>
    </source>
</reference>
<dbReference type="EMBL" id="BTFZ01000001">
    <property type="protein sequence ID" value="GMM33369.1"/>
    <property type="molecule type" value="Genomic_DNA"/>
</dbReference>
<organism evidence="8 9">
    <name type="scientific">Saccharomycopsis crataegensis</name>
    <dbReference type="NCBI Taxonomy" id="43959"/>
    <lineage>
        <taxon>Eukaryota</taxon>
        <taxon>Fungi</taxon>
        <taxon>Dikarya</taxon>
        <taxon>Ascomycota</taxon>
        <taxon>Saccharomycotina</taxon>
        <taxon>Saccharomycetes</taxon>
        <taxon>Saccharomycopsidaceae</taxon>
        <taxon>Saccharomycopsis</taxon>
    </lineage>
</organism>
<dbReference type="EC" id="6.3.4.19" evidence="1"/>
<dbReference type="Pfam" id="PF01171">
    <property type="entry name" value="ATP_bind_3"/>
    <property type="match status" value="1"/>
</dbReference>
<dbReference type="GO" id="GO:0032267">
    <property type="term" value="F:tRNA(Ile)-lysidine synthase activity"/>
    <property type="evidence" value="ECO:0007669"/>
    <property type="project" value="UniProtKB-EC"/>
</dbReference>
<dbReference type="CDD" id="cd01992">
    <property type="entry name" value="TilS_N"/>
    <property type="match status" value="1"/>
</dbReference>
<keyword evidence="3" id="KW-0819">tRNA processing</keyword>
<proteinExistence type="inferred from homology"/>
<evidence type="ECO:0000259" key="7">
    <source>
        <dbReference type="Pfam" id="PF01171"/>
    </source>
</evidence>
<dbReference type="InterPro" id="IPR014729">
    <property type="entry name" value="Rossmann-like_a/b/a_fold"/>
</dbReference>
<dbReference type="Proteomes" id="UP001360560">
    <property type="component" value="Unassembled WGS sequence"/>
</dbReference>
<keyword evidence="2" id="KW-0436">Ligase</keyword>
<evidence type="ECO:0000313" key="8">
    <source>
        <dbReference type="EMBL" id="GMM33369.1"/>
    </source>
</evidence>
<evidence type="ECO:0000256" key="6">
    <source>
        <dbReference type="ARBA" id="ARBA00048539"/>
    </source>
</evidence>
<keyword evidence="4" id="KW-0547">Nucleotide-binding</keyword>
<dbReference type="NCBIfam" id="TIGR02432">
    <property type="entry name" value="lysidine_TilS_N"/>
    <property type="match status" value="1"/>
</dbReference>
<dbReference type="GeneID" id="90071348"/>
<dbReference type="GO" id="GO:0005524">
    <property type="term" value="F:ATP binding"/>
    <property type="evidence" value="ECO:0007669"/>
    <property type="project" value="UniProtKB-KW"/>
</dbReference>
<sequence>MMITPQQFSTSIRSLFPNGLPSKLAIALSGGVDSMCLTYLVSQYLKNQGMSPASVLAITIDHKLRKESSQEAQAIGKYVTNTFGVKHLSYPLQWPKGYDTSSNNFEHSARILRYRAIRDICGEKDITNLLTGHTRDDNIETYILRSLREPRNPYFSEDSRSYGRYLANRVFGQCGIKSQSKFPLRDNAPPPSFNKIMVTRPLLEFSKSDLMETCKNENIRWFEDPTNVDPEITERNKIRNDLKEMQPEVRKEKEQQILGRIQRSNGLVDNYHHEKNMIHEFLKQNYWITKNREISSISMKIPSDILFHSTSPALNRLFFDLLESISPSTDYHYKFLKLSNLSEDLMSSALSFEAEGVISPSEFLNMSFKYKKSSKRLSLTQEQKLDETFGYINCRHNRGTLVEIEISRQKMSRNDIQREHKCLAVLEEWSDHWIDYDNRFYFKFKENKRDDSGYYPNYVIRPFEIRQDKGRIKNQWGTKKSEGKNVDITDAVCKMANKYSIPILENIKTGQVIGFPPLYMHEPVLKELGLEWQVGYRE</sequence>
<dbReference type="PANTHER" id="PTHR43033">
    <property type="entry name" value="TRNA(ILE)-LYSIDINE SYNTHASE-RELATED"/>
    <property type="match status" value="1"/>
</dbReference>
<dbReference type="PANTHER" id="PTHR43033:SF1">
    <property type="entry name" value="TRNA(ILE)-LYSIDINE SYNTHASE-RELATED"/>
    <property type="match status" value="1"/>
</dbReference>
<evidence type="ECO:0000256" key="3">
    <source>
        <dbReference type="ARBA" id="ARBA00022694"/>
    </source>
</evidence>
<dbReference type="InterPro" id="IPR011063">
    <property type="entry name" value="TilS/TtcA_N"/>
</dbReference>
<dbReference type="RefSeq" id="XP_064850369.1">
    <property type="nucleotide sequence ID" value="XM_064994297.1"/>
</dbReference>
<dbReference type="GO" id="GO:0008033">
    <property type="term" value="P:tRNA processing"/>
    <property type="evidence" value="ECO:0007669"/>
    <property type="project" value="UniProtKB-KW"/>
</dbReference>
<comment type="caution">
    <text evidence="8">The sequence shown here is derived from an EMBL/GenBank/DDBJ whole genome shotgun (WGS) entry which is preliminary data.</text>
</comment>
<dbReference type="InterPro" id="IPR012094">
    <property type="entry name" value="tRNA_Ile_lys_synt"/>
</dbReference>
<feature type="domain" description="tRNA(Ile)-lysidine/2-thiocytidine synthase N-terminal" evidence="7">
    <location>
        <begin position="24"/>
        <end position="240"/>
    </location>
</feature>
<comment type="catalytic activity">
    <reaction evidence="6">
        <text>cytidine(34) in tRNA(Ile2) + L-lysine + ATP = lysidine(34) in tRNA(Ile2) + AMP + diphosphate + H(+)</text>
        <dbReference type="Rhea" id="RHEA:43744"/>
        <dbReference type="Rhea" id="RHEA-COMP:10625"/>
        <dbReference type="Rhea" id="RHEA-COMP:10670"/>
        <dbReference type="ChEBI" id="CHEBI:15378"/>
        <dbReference type="ChEBI" id="CHEBI:30616"/>
        <dbReference type="ChEBI" id="CHEBI:32551"/>
        <dbReference type="ChEBI" id="CHEBI:33019"/>
        <dbReference type="ChEBI" id="CHEBI:82748"/>
        <dbReference type="ChEBI" id="CHEBI:83665"/>
        <dbReference type="ChEBI" id="CHEBI:456215"/>
        <dbReference type="EC" id="6.3.4.19"/>
    </reaction>
</comment>
<gene>
    <name evidence="8" type="ORF">DASC09_006940</name>
</gene>
<evidence type="ECO:0000256" key="1">
    <source>
        <dbReference type="ARBA" id="ARBA00013267"/>
    </source>
</evidence>
<keyword evidence="9" id="KW-1185">Reference proteome</keyword>
<dbReference type="AlphaFoldDB" id="A0AAV5QF57"/>
<dbReference type="HAMAP" id="MF_01161">
    <property type="entry name" value="tRNA_Ile_lys_synt"/>
    <property type="match status" value="1"/>
</dbReference>
<name>A0AAV5QF57_9ASCO</name>
<dbReference type="Gene3D" id="3.40.50.620">
    <property type="entry name" value="HUPs"/>
    <property type="match status" value="1"/>
</dbReference>
<protein>
    <recommendedName>
        <fullName evidence="1">tRNA(Ile)-lysidine synthetase</fullName>
        <ecNumber evidence="1">6.3.4.19</ecNumber>
    </recommendedName>
</protein>
<dbReference type="InterPro" id="IPR012795">
    <property type="entry name" value="tRNA_Ile_lys_synt_N"/>
</dbReference>
<keyword evidence="5" id="KW-0067">ATP-binding</keyword>